<protein>
    <submittedName>
        <fullName evidence="1">Uncharacterized protein</fullName>
    </submittedName>
</protein>
<dbReference type="RefSeq" id="XP_024339411.1">
    <property type="nucleotide sequence ID" value="XM_024485367.1"/>
</dbReference>
<dbReference type="Proteomes" id="UP000194127">
    <property type="component" value="Unassembled WGS sequence"/>
</dbReference>
<proteinExistence type="predicted"/>
<evidence type="ECO:0000313" key="1">
    <source>
        <dbReference type="EMBL" id="OSX62617.1"/>
    </source>
</evidence>
<gene>
    <name evidence="1" type="ORF">POSPLADRAFT_1141989</name>
</gene>
<dbReference type="EMBL" id="KZ110596">
    <property type="protein sequence ID" value="OSX62617.1"/>
    <property type="molecule type" value="Genomic_DNA"/>
</dbReference>
<dbReference type="GeneID" id="36330316"/>
<dbReference type="AlphaFoldDB" id="A0A1X6N1X4"/>
<accession>A0A1X6N1X4</accession>
<sequence length="100" mass="10806">MLSAGGLSGVILTVCINKEDKWKTKNVLIMEFWTLWRHTKQLVKLMGAAPEVQTSTAGPGLAGLARASSQRSQDLLEGLHRALAWLGLTYPGLAWPGSGF</sequence>
<evidence type="ECO:0000313" key="2">
    <source>
        <dbReference type="Proteomes" id="UP000194127"/>
    </source>
</evidence>
<reference evidence="1 2" key="1">
    <citation type="submission" date="2017-04" db="EMBL/GenBank/DDBJ databases">
        <title>Genome Sequence of the Model Brown-Rot Fungus Postia placenta SB12.</title>
        <authorList>
            <consortium name="DOE Joint Genome Institute"/>
            <person name="Gaskell J."/>
            <person name="Kersten P."/>
            <person name="Larrondo L.F."/>
            <person name="Canessa P."/>
            <person name="Martinez D."/>
            <person name="Hibbett D."/>
            <person name="Schmoll M."/>
            <person name="Kubicek C.P."/>
            <person name="Martinez A.T."/>
            <person name="Yadav J."/>
            <person name="Master E."/>
            <person name="Magnuson J.K."/>
            <person name="James T."/>
            <person name="Yaver D."/>
            <person name="Berka R."/>
            <person name="Labutti K."/>
            <person name="Lipzen A."/>
            <person name="Aerts A."/>
            <person name="Barry K."/>
            <person name="Henrissat B."/>
            <person name="Blanchette R."/>
            <person name="Grigoriev I."/>
            <person name="Cullen D."/>
        </authorList>
    </citation>
    <scope>NUCLEOTIDE SEQUENCE [LARGE SCALE GENOMIC DNA]</scope>
    <source>
        <strain evidence="1 2">MAD-698-R-SB12</strain>
    </source>
</reference>
<dbReference type="OrthoDB" id="10269992at2759"/>
<name>A0A1X6N1X4_9APHY</name>
<organism evidence="1 2">
    <name type="scientific">Postia placenta MAD-698-R-SB12</name>
    <dbReference type="NCBI Taxonomy" id="670580"/>
    <lineage>
        <taxon>Eukaryota</taxon>
        <taxon>Fungi</taxon>
        <taxon>Dikarya</taxon>
        <taxon>Basidiomycota</taxon>
        <taxon>Agaricomycotina</taxon>
        <taxon>Agaricomycetes</taxon>
        <taxon>Polyporales</taxon>
        <taxon>Adustoporiaceae</taxon>
        <taxon>Rhodonia</taxon>
    </lineage>
</organism>
<keyword evidence="2" id="KW-1185">Reference proteome</keyword>